<evidence type="ECO:0000256" key="4">
    <source>
        <dbReference type="ARBA" id="ARBA00006247"/>
    </source>
</evidence>
<keyword evidence="11" id="KW-0170">Cobalt</keyword>
<dbReference type="Pfam" id="PF01546">
    <property type="entry name" value="Peptidase_M20"/>
    <property type="match status" value="1"/>
</dbReference>
<evidence type="ECO:0000256" key="9">
    <source>
        <dbReference type="ARBA" id="ARBA00022801"/>
    </source>
</evidence>
<dbReference type="CDD" id="cd08659">
    <property type="entry name" value="M20_ArgE_DapE-like"/>
    <property type="match status" value="1"/>
</dbReference>
<dbReference type="PROSITE" id="PS00759">
    <property type="entry name" value="ARGE_DAPE_CPG2_2"/>
    <property type="match status" value="1"/>
</dbReference>
<organism evidence="14 15">
    <name type="scientific">Flagellimonas marina</name>
    <dbReference type="NCBI Taxonomy" id="1775168"/>
    <lineage>
        <taxon>Bacteria</taxon>
        <taxon>Pseudomonadati</taxon>
        <taxon>Bacteroidota</taxon>
        <taxon>Flavobacteriia</taxon>
        <taxon>Flavobacteriales</taxon>
        <taxon>Flavobacteriaceae</taxon>
        <taxon>Flagellimonas</taxon>
    </lineage>
</organism>
<dbReference type="SUPFAM" id="SSF53187">
    <property type="entry name" value="Zn-dependent exopeptidases"/>
    <property type="match status" value="1"/>
</dbReference>
<comment type="caution">
    <text evidence="14">The sequence shown here is derived from an EMBL/GenBank/DDBJ whole genome shotgun (WGS) entry which is preliminary data.</text>
</comment>
<protein>
    <recommendedName>
        <fullName evidence="6">Probable succinyl-diaminopimelate desuccinylase</fullName>
        <ecNumber evidence="5">3.5.1.18</ecNumber>
    </recommendedName>
</protein>
<comment type="cofactor">
    <cofactor evidence="2">
        <name>Zn(2+)</name>
        <dbReference type="ChEBI" id="CHEBI:29105"/>
    </cofactor>
</comment>
<dbReference type="Proteomes" id="UP001595841">
    <property type="component" value="Unassembled WGS sequence"/>
</dbReference>
<evidence type="ECO:0000256" key="3">
    <source>
        <dbReference type="ARBA" id="ARBA00005130"/>
    </source>
</evidence>
<dbReference type="SUPFAM" id="SSF55031">
    <property type="entry name" value="Bacterial exopeptidase dimerisation domain"/>
    <property type="match status" value="1"/>
</dbReference>
<evidence type="ECO:0000256" key="1">
    <source>
        <dbReference type="ARBA" id="ARBA00001941"/>
    </source>
</evidence>
<dbReference type="InterPro" id="IPR010182">
    <property type="entry name" value="ArgE/DapE"/>
</dbReference>
<dbReference type="EMBL" id="JBHSCL010000009">
    <property type="protein sequence ID" value="MFC4221295.1"/>
    <property type="molecule type" value="Genomic_DNA"/>
</dbReference>
<comment type="pathway">
    <text evidence="3">Amino-acid biosynthesis; L-lysine biosynthesis via DAP pathway; LL-2,6-diaminopimelate from (S)-tetrahydrodipicolinate (succinylase route): step 3/3.</text>
</comment>
<name>A0ABV8PRH4_9FLAO</name>
<dbReference type="PANTHER" id="PTHR43808:SF8">
    <property type="entry name" value="PEPTIDASE M20 DIMERISATION DOMAIN-CONTAINING PROTEIN"/>
    <property type="match status" value="1"/>
</dbReference>
<dbReference type="Pfam" id="PF07687">
    <property type="entry name" value="M20_dimer"/>
    <property type="match status" value="1"/>
</dbReference>
<evidence type="ECO:0000256" key="7">
    <source>
        <dbReference type="ARBA" id="ARBA00022605"/>
    </source>
</evidence>
<evidence type="ECO:0000256" key="12">
    <source>
        <dbReference type="ARBA" id="ARBA00051301"/>
    </source>
</evidence>
<dbReference type="NCBIfam" id="TIGR01910">
    <property type="entry name" value="DapE-ArgE"/>
    <property type="match status" value="1"/>
</dbReference>
<dbReference type="InterPro" id="IPR001261">
    <property type="entry name" value="ArgE/DapE_CS"/>
</dbReference>
<feature type="domain" description="Peptidase M20 dimerisation" evidence="13">
    <location>
        <begin position="178"/>
        <end position="281"/>
    </location>
</feature>
<dbReference type="InterPro" id="IPR002933">
    <property type="entry name" value="Peptidase_M20"/>
</dbReference>
<comment type="catalytic activity">
    <reaction evidence="12">
        <text>N-succinyl-(2S,6S)-2,6-diaminopimelate + H2O = (2S,6S)-2,6-diaminopimelate + succinate</text>
        <dbReference type="Rhea" id="RHEA:22608"/>
        <dbReference type="ChEBI" id="CHEBI:15377"/>
        <dbReference type="ChEBI" id="CHEBI:30031"/>
        <dbReference type="ChEBI" id="CHEBI:57609"/>
        <dbReference type="ChEBI" id="CHEBI:58087"/>
        <dbReference type="EC" id="3.5.1.18"/>
    </reaction>
</comment>
<comment type="similarity">
    <text evidence="4">Belongs to the peptidase M20A family.</text>
</comment>
<dbReference type="Gene3D" id="3.40.630.10">
    <property type="entry name" value="Zn peptidases"/>
    <property type="match status" value="1"/>
</dbReference>
<dbReference type="EC" id="3.5.1.18" evidence="5"/>
<evidence type="ECO:0000256" key="2">
    <source>
        <dbReference type="ARBA" id="ARBA00001947"/>
    </source>
</evidence>
<accession>A0ABV8PRH4</accession>
<dbReference type="Gene3D" id="3.30.70.360">
    <property type="match status" value="1"/>
</dbReference>
<keyword evidence="15" id="KW-1185">Reference proteome</keyword>
<keyword evidence="10" id="KW-0862">Zinc</keyword>
<comment type="cofactor">
    <cofactor evidence="1">
        <name>Co(2+)</name>
        <dbReference type="ChEBI" id="CHEBI:48828"/>
    </cofactor>
</comment>
<evidence type="ECO:0000313" key="14">
    <source>
        <dbReference type="EMBL" id="MFC4221295.1"/>
    </source>
</evidence>
<gene>
    <name evidence="14" type="ORF">ACFOWS_14175</name>
</gene>
<evidence type="ECO:0000256" key="6">
    <source>
        <dbReference type="ARBA" id="ARBA00016853"/>
    </source>
</evidence>
<reference evidence="15" key="1">
    <citation type="journal article" date="2019" name="Int. J. Syst. Evol. Microbiol.">
        <title>The Global Catalogue of Microorganisms (GCM) 10K type strain sequencing project: providing services to taxonomists for standard genome sequencing and annotation.</title>
        <authorList>
            <consortium name="The Broad Institute Genomics Platform"/>
            <consortium name="The Broad Institute Genome Sequencing Center for Infectious Disease"/>
            <person name="Wu L."/>
            <person name="Ma J."/>
        </authorList>
    </citation>
    <scope>NUCLEOTIDE SEQUENCE [LARGE SCALE GENOMIC DNA]</scope>
    <source>
        <strain evidence="15">CGMCC 1.15774</strain>
    </source>
</reference>
<dbReference type="InterPro" id="IPR036264">
    <property type="entry name" value="Bact_exopeptidase_dim_dom"/>
</dbReference>
<evidence type="ECO:0000256" key="8">
    <source>
        <dbReference type="ARBA" id="ARBA00022723"/>
    </source>
</evidence>
<sequence>MTEQKPHLLDVISLTKELIRFNTINPPGDEEEIARYVGVILEGHGFAVDYPKYDEGRLHVIATKGLSNSIPPIVLTGHFDVVPFGDKTWNYNPLEAVIENGKLFGRGSTDMKAAVAAMIIAAVESFEDQAPPGGVKLILTANEELGCLGAKSLCDDGYDIGAASAIIVGEPTSNLPYIAHKGGLYLTAKTFGVTAHSSMPELGDNAIYKAARAIAKIEKLKFDAEKDPNLGYPTINVGKIEGGLNLNSVPDKAEFTIDVRSTSKYKNKQALQKLEEILGEEVMIEKMVDLCAVSTDEDDSFIQEVYAICKFDPTQKNAKKAAPFLTDASVLTPWINAPTVILGPGEPKMAHQTDEFCYVDKIHEAVDLYKKIIIQNSKLKSL</sequence>
<evidence type="ECO:0000259" key="13">
    <source>
        <dbReference type="Pfam" id="PF07687"/>
    </source>
</evidence>
<keyword evidence="7" id="KW-0028">Amino-acid biosynthesis</keyword>
<dbReference type="InterPro" id="IPR011650">
    <property type="entry name" value="Peptidase_M20_dimer"/>
</dbReference>
<dbReference type="PANTHER" id="PTHR43808">
    <property type="entry name" value="ACETYLORNITHINE DEACETYLASE"/>
    <property type="match status" value="1"/>
</dbReference>
<proteinExistence type="inferred from homology"/>
<dbReference type="InterPro" id="IPR050072">
    <property type="entry name" value="Peptidase_M20A"/>
</dbReference>
<evidence type="ECO:0000313" key="15">
    <source>
        <dbReference type="Proteomes" id="UP001595841"/>
    </source>
</evidence>
<evidence type="ECO:0000256" key="5">
    <source>
        <dbReference type="ARBA" id="ARBA00011921"/>
    </source>
</evidence>
<dbReference type="RefSeq" id="WP_379765798.1">
    <property type="nucleotide sequence ID" value="NZ_JBHSCL010000009.1"/>
</dbReference>
<evidence type="ECO:0000256" key="11">
    <source>
        <dbReference type="ARBA" id="ARBA00023285"/>
    </source>
</evidence>
<keyword evidence="9" id="KW-0378">Hydrolase</keyword>
<evidence type="ECO:0000256" key="10">
    <source>
        <dbReference type="ARBA" id="ARBA00022833"/>
    </source>
</evidence>
<keyword evidence="8" id="KW-0479">Metal-binding</keyword>